<dbReference type="Proteomes" id="UP000304941">
    <property type="component" value="Unassembled WGS sequence"/>
</dbReference>
<proteinExistence type="predicted"/>
<feature type="non-terminal residue" evidence="1">
    <location>
        <position position="1"/>
    </location>
</feature>
<sequence>IVAQSELFALFIDSLAEAQGVLSKDPLESYMSKHR</sequence>
<evidence type="ECO:0000313" key="1">
    <source>
        <dbReference type="EMBL" id="TLG83380.1"/>
    </source>
</evidence>
<dbReference type="EMBL" id="VBVZ01001103">
    <property type="protein sequence ID" value="TLG83380.1"/>
    <property type="molecule type" value="Genomic_DNA"/>
</dbReference>
<accession>A0ABY2TUY4</accession>
<reference evidence="1 2" key="1">
    <citation type="submission" date="2019-05" db="EMBL/GenBank/DDBJ databases">
        <title>Pseudomonas edaphica sp. nov., isolated from rhizospheric soil of Cistus ladanifer L. in Spain.</title>
        <authorList>
            <person name="Peix A."/>
        </authorList>
    </citation>
    <scope>NUCLEOTIDE SEQUENCE [LARGE SCALE GENOMIC DNA]</scope>
    <source>
        <strain evidence="1 2">RD25</strain>
    </source>
</reference>
<evidence type="ECO:0000313" key="2">
    <source>
        <dbReference type="Proteomes" id="UP000304941"/>
    </source>
</evidence>
<organism evidence="1 2">
    <name type="scientific">Pseudomonas edaphica</name>
    <dbReference type="NCBI Taxonomy" id="2006980"/>
    <lineage>
        <taxon>Bacteria</taxon>
        <taxon>Pseudomonadati</taxon>
        <taxon>Pseudomonadota</taxon>
        <taxon>Gammaproteobacteria</taxon>
        <taxon>Pseudomonadales</taxon>
        <taxon>Pseudomonadaceae</taxon>
        <taxon>Pseudomonas</taxon>
    </lineage>
</organism>
<comment type="caution">
    <text evidence="1">The sequence shown here is derived from an EMBL/GenBank/DDBJ whole genome shotgun (WGS) entry which is preliminary data.</text>
</comment>
<gene>
    <name evidence="1" type="ORF">FEM54_33480</name>
</gene>
<keyword evidence="2" id="KW-1185">Reference proteome</keyword>
<protein>
    <submittedName>
        <fullName evidence="1">LuxR family transcriptional regulator</fullName>
    </submittedName>
</protein>
<name>A0ABY2TUY4_9PSED</name>